<name>A0A9Q1HEY9_HOLLE</name>
<protein>
    <submittedName>
        <fullName evidence="1">Uncharacterized protein</fullName>
    </submittedName>
</protein>
<comment type="caution">
    <text evidence="1">The sequence shown here is derived from an EMBL/GenBank/DDBJ whole genome shotgun (WGS) entry which is preliminary data.</text>
</comment>
<dbReference type="Proteomes" id="UP001152320">
    <property type="component" value="Chromosome 4"/>
</dbReference>
<proteinExistence type="predicted"/>
<evidence type="ECO:0000313" key="2">
    <source>
        <dbReference type="Proteomes" id="UP001152320"/>
    </source>
</evidence>
<accession>A0A9Q1HEY9</accession>
<gene>
    <name evidence="1" type="ORF">HOLleu_09452</name>
</gene>
<evidence type="ECO:0000313" key="1">
    <source>
        <dbReference type="EMBL" id="KAJ8042643.1"/>
    </source>
</evidence>
<sequence length="122" mass="14472">MTRVLFSREQTRLPTELRRPPYHAVGLCERQLSEFNYRVSEKNKDWLRRLASLLLVHIHRRELFTRLVYVVWDLEGSRVDRRLRRISDSAIGSDKLADGSSRVYIFLISLIVNNHHDGLNTR</sequence>
<reference evidence="1" key="1">
    <citation type="submission" date="2021-10" db="EMBL/GenBank/DDBJ databases">
        <title>Tropical sea cucumber genome reveals ecological adaptation and Cuvierian tubules defense mechanism.</title>
        <authorList>
            <person name="Chen T."/>
        </authorList>
    </citation>
    <scope>NUCLEOTIDE SEQUENCE</scope>
    <source>
        <strain evidence="1">Nanhai2018</strain>
        <tissue evidence="1">Muscle</tissue>
    </source>
</reference>
<keyword evidence="2" id="KW-1185">Reference proteome</keyword>
<organism evidence="1 2">
    <name type="scientific">Holothuria leucospilota</name>
    <name type="common">Black long sea cucumber</name>
    <name type="synonym">Mertensiothuria leucospilota</name>
    <dbReference type="NCBI Taxonomy" id="206669"/>
    <lineage>
        <taxon>Eukaryota</taxon>
        <taxon>Metazoa</taxon>
        <taxon>Echinodermata</taxon>
        <taxon>Eleutherozoa</taxon>
        <taxon>Echinozoa</taxon>
        <taxon>Holothuroidea</taxon>
        <taxon>Aspidochirotacea</taxon>
        <taxon>Aspidochirotida</taxon>
        <taxon>Holothuriidae</taxon>
        <taxon>Holothuria</taxon>
    </lineage>
</organism>
<dbReference type="EMBL" id="JAIZAY010000004">
    <property type="protein sequence ID" value="KAJ8042643.1"/>
    <property type="molecule type" value="Genomic_DNA"/>
</dbReference>
<dbReference type="AlphaFoldDB" id="A0A9Q1HEY9"/>